<accession>A0ABY3KBD6</accession>
<dbReference type="Proteomes" id="UP000322659">
    <property type="component" value="Unassembled WGS sequence"/>
</dbReference>
<evidence type="ECO:0000313" key="3">
    <source>
        <dbReference type="Proteomes" id="UP000322659"/>
    </source>
</evidence>
<dbReference type="EMBL" id="SAXZ01000003">
    <property type="protein sequence ID" value="TXJ33928.1"/>
    <property type="molecule type" value="Genomic_DNA"/>
</dbReference>
<dbReference type="RefSeq" id="WP_147748317.1">
    <property type="nucleotide sequence ID" value="NZ_SAXZ01000003.1"/>
</dbReference>
<protein>
    <recommendedName>
        <fullName evidence="4">Lipocalin-like domain-containing protein</fullName>
    </recommendedName>
</protein>
<proteinExistence type="predicted"/>
<evidence type="ECO:0008006" key="4">
    <source>
        <dbReference type="Google" id="ProtNLM"/>
    </source>
</evidence>
<evidence type="ECO:0000313" key="2">
    <source>
        <dbReference type="EMBL" id="TXJ33928.1"/>
    </source>
</evidence>
<sequence>MNETKRNGYNSLLAKNPFKTFLIATLSLILLFSISCSNEDKTGENNTGTGKDNIVNSGDNTNKNSSEETAIYSSYVGDWYDSKDNTKVMTVNSDGSITIDGTGKITNITKKSDTNFVMRYSKTQSGVTVTIIYDIKFSNSNSGTIDVTTIASGTTTPSGTINIVKK</sequence>
<evidence type="ECO:0000256" key="1">
    <source>
        <dbReference type="SAM" id="MobiDB-lite"/>
    </source>
</evidence>
<reference evidence="2 3" key="1">
    <citation type="journal article" date="1992" name="Lakartidningen">
        <title>[Penicillin V and not amoxicillin is the first choice preparation in acute otitis].</title>
        <authorList>
            <person name="Kamme C."/>
            <person name="Lundgren K."/>
            <person name="Prellner K."/>
        </authorList>
    </citation>
    <scope>NUCLEOTIDE SEQUENCE [LARGE SCALE GENOMIC DNA]</scope>
    <source>
        <strain evidence="2 3">PC5099IV</strain>
    </source>
</reference>
<name>A0ABY3KBD6_9SPIR</name>
<comment type="caution">
    <text evidence="2">The sequence shown here is derived from an EMBL/GenBank/DDBJ whole genome shotgun (WGS) entry which is preliminary data.</text>
</comment>
<feature type="region of interest" description="Disordered" evidence="1">
    <location>
        <begin position="40"/>
        <end position="65"/>
    </location>
</feature>
<feature type="compositionally biased region" description="Polar residues" evidence="1">
    <location>
        <begin position="44"/>
        <end position="65"/>
    </location>
</feature>
<keyword evidence="3" id="KW-1185">Reference proteome</keyword>
<organism evidence="2 3">
    <name type="scientific">Brachyspira aalborgi</name>
    <dbReference type="NCBI Taxonomy" id="29522"/>
    <lineage>
        <taxon>Bacteria</taxon>
        <taxon>Pseudomonadati</taxon>
        <taxon>Spirochaetota</taxon>
        <taxon>Spirochaetia</taxon>
        <taxon>Brachyspirales</taxon>
        <taxon>Brachyspiraceae</taxon>
        <taxon>Brachyspira</taxon>
    </lineage>
</organism>
<gene>
    <name evidence="2" type="ORF">EPJ71_02535</name>
</gene>